<keyword evidence="3" id="KW-0962">Peroxisome biogenesis</keyword>
<comment type="subcellular location">
    <subcellularLocation>
        <location evidence="3">Peroxisome membrane</location>
    </subcellularLocation>
</comment>
<evidence type="ECO:0000256" key="2">
    <source>
        <dbReference type="ARBA" id="ARBA00018577"/>
    </source>
</evidence>
<evidence type="ECO:0000256" key="1">
    <source>
        <dbReference type="ARBA" id="ARBA00009505"/>
    </source>
</evidence>
<dbReference type="Pfam" id="PF08610">
    <property type="entry name" value="Pex16"/>
    <property type="match status" value="1"/>
</dbReference>
<keyword evidence="3" id="KW-0576">Peroxisome</keyword>
<dbReference type="GO" id="GO:0007031">
    <property type="term" value="P:peroxisome organization"/>
    <property type="evidence" value="ECO:0007669"/>
    <property type="project" value="UniProtKB-KW"/>
</dbReference>
<dbReference type="Proteomes" id="UP001566132">
    <property type="component" value="Unassembled WGS sequence"/>
</dbReference>
<dbReference type="EMBL" id="JBDJPC010000003">
    <property type="protein sequence ID" value="KAL1509179.1"/>
    <property type="molecule type" value="Genomic_DNA"/>
</dbReference>
<name>A0ABD1F224_HYPHA</name>
<organism evidence="4 5">
    <name type="scientific">Hypothenemus hampei</name>
    <name type="common">Coffee berry borer</name>
    <dbReference type="NCBI Taxonomy" id="57062"/>
    <lineage>
        <taxon>Eukaryota</taxon>
        <taxon>Metazoa</taxon>
        <taxon>Ecdysozoa</taxon>
        <taxon>Arthropoda</taxon>
        <taxon>Hexapoda</taxon>
        <taxon>Insecta</taxon>
        <taxon>Pterygota</taxon>
        <taxon>Neoptera</taxon>
        <taxon>Endopterygota</taxon>
        <taxon>Coleoptera</taxon>
        <taxon>Polyphaga</taxon>
        <taxon>Cucujiformia</taxon>
        <taxon>Curculionidae</taxon>
        <taxon>Scolytinae</taxon>
        <taxon>Hypothenemus</taxon>
    </lineage>
</organism>
<accession>A0ABD1F224</accession>
<dbReference type="AlphaFoldDB" id="A0ABD1F224"/>
<dbReference type="InterPro" id="IPR013919">
    <property type="entry name" value="Pex16"/>
</dbReference>
<proteinExistence type="inferred from homology"/>
<evidence type="ECO:0000313" key="5">
    <source>
        <dbReference type="Proteomes" id="UP001566132"/>
    </source>
</evidence>
<dbReference type="PANTHER" id="PTHR13299">
    <property type="entry name" value="PEROXISOMAL MEMBRANE PROTEIN PEX16"/>
    <property type="match status" value="1"/>
</dbReference>
<dbReference type="GO" id="GO:0005778">
    <property type="term" value="C:peroxisomal membrane"/>
    <property type="evidence" value="ECO:0007669"/>
    <property type="project" value="UniProtKB-SubCell"/>
</dbReference>
<evidence type="ECO:0000313" key="4">
    <source>
        <dbReference type="EMBL" id="KAL1509179.1"/>
    </source>
</evidence>
<dbReference type="PANTHER" id="PTHR13299:SF0">
    <property type="entry name" value="PEROXISOMAL MEMBRANE PROTEIN PEX16"/>
    <property type="match status" value="1"/>
</dbReference>
<evidence type="ECO:0000256" key="3">
    <source>
        <dbReference type="RuleBase" id="RU365003"/>
    </source>
</evidence>
<sequence length="344" mass="39973">MSSVLLSIPELYNSYKQWVIKNPQITSDYETTAKWISYFIAGRINNSHTLSELVYCLSNLLILFNDNIIRQSLYLKVKNSVEKIKLWLAIVEYSEVFCELSAQKLWGNTGKWIIIITIQAFKCLARILLIYKHKESIIDNPTISPLDREKAVKEKDKSGLHNGSEMDSVSFTLKRSGRVVRKIESSPPLALRTWKPLVSHSLTPINENTYTDITRTRIQFVAESIYIAKPLIHLLSMRVFGSKAWKPWMISLALDLTSLQLYKSIHKRAKSSLTRNQKLQLSKRTVLLLLYLIRSPFYEEHSENKINAFLMVLSKNLPLAKLICVPLMQYLPFWQSNYFYMWST</sequence>
<keyword evidence="5" id="KW-1185">Reference proteome</keyword>
<reference evidence="4 5" key="1">
    <citation type="submission" date="2024-05" db="EMBL/GenBank/DDBJ databases">
        <title>Genetic variation in Jamaican populations of the coffee berry borer (Hypothenemus hampei).</title>
        <authorList>
            <person name="Errbii M."/>
            <person name="Myrie A."/>
        </authorList>
    </citation>
    <scope>NUCLEOTIDE SEQUENCE [LARGE SCALE GENOMIC DNA]</scope>
    <source>
        <strain evidence="4">JA-Hopewell-2020-01-JO</strain>
        <tissue evidence="4">Whole body</tissue>
    </source>
</reference>
<comment type="similarity">
    <text evidence="1 3">Belongs to the peroxin-16 family.</text>
</comment>
<gene>
    <name evidence="4" type="ORF">ABEB36_003955</name>
</gene>
<protein>
    <recommendedName>
        <fullName evidence="2 3">Peroxisomal membrane protein PEX16</fullName>
    </recommendedName>
</protein>
<comment type="caution">
    <text evidence="4">The sequence shown here is derived from an EMBL/GenBank/DDBJ whole genome shotgun (WGS) entry which is preliminary data.</text>
</comment>